<evidence type="ECO:0000313" key="1">
    <source>
        <dbReference type="EMBL" id="QDT20246.1"/>
    </source>
</evidence>
<dbReference type="Proteomes" id="UP000320421">
    <property type="component" value="Chromosome"/>
</dbReference>
<dbReference type="EMBL" id="CP036266">
    <property type="protein sequence ID" value="QDT20246.1"/>
    <property type="molecule type" value="Genomic_DNA"/>
</dbReference>
<organism evidence="1 2">
    <name type="scientific">Gimesia chilikensis</name>
    <dbReference type="NCBI Taxonomy" id="2605989"/>
    <lineage>
        <taxon>Bacteria</taxon>
        <taxon>Pseudomonadati</taxon>
        <taxon>Planctomycetota</taxon>
        <taxon>Planctomycetia</taxon>
        <taxon>Planctomycetales</taxon>
        <taxon>Planctomycetaceae</taxon>
        <taxon>Gimesia</taxon>
    </lineage>
</organism>
<dbReference type="RefSeq" id="WP_145182827.1">
    <property type="nucleotide sequence ID" value="NZ_CP036266.1"/>
</dbReference>
<sequence length="126" mass="14165">MTVFQVVASDCAAKTKVASAVRSVSADRGLSELMHAVEKGTPLFEGKFYGLDHDEVSSRFVAIMDTLELKGIKYELFQITKLPELPEPLRQQIERSYIENALARHEAISAEEDTIMELEEGYEDQL</sequence>
<keyword evidence="2" id="KW-1185">Reference proteome</keyword>
<accession>A0A517PLK2</accession>
<name>A0A517PLK2_9PLAN</name>
<proteinExistence type="predicted"/>
<gene>
    <name evidence="1" type="ORF">HG66A1_20310</name>
</gene>
<protein>
    <submittedName>
        <fullName evidence="1">Uncharacterized protein</fullName>
    </submittedName>
</protein>
<evidence type="ECO:0000313" key="2">
    <source>
        <dbReference type="Proteomes" id="UP000320421"/>
    </source>
</evidence>
<reference evidence="1 2" key="1">
    <citation type="submission" date="2019-02" db="EMBL/GenBank/DDBJ databases">
        <title>Deep-cultivation of Planctomycetes and their phenomic and genomic characterization uncovers novel biology.</title>
        <authorList>
            <person name="Wiegand S."/>
            <person name="Jogler M."/>
            <person name="Boedeker C."/>
            <person name="Pinto D."/>
            <person name="Vollmers J."/>
            <person name="Rivas-Marin E."/>
            <person name="Kohn T."/>
            <person name="Peeters S.H."/>
            <person name="Heuer A."/>
            <person name="Rast P."/>
            <person name="Oberbeckmann S."/>
            <person name="Bunk B."/>
            <person name="Jeske O."/>
            <person name="Meyerdierks A."/>
            <person name="Storesund J.E."/>
            <person name="Kallscheuer N."/>
            <person name="Luecker S."/>
            <person name="Lage O.M."/>
            <person name="Pohl T."/>
            <person name="Merkel B.J."/>
            <person name="Hornburger P."/>
            <person name="Mueller R.-W."/>
            <person name="Bruemmer F."/>
            <person name="Labrenz M."/>
            <person name="Spormann A.M."/>
            <person name="Op den Camp H."/>
            <person name="Overmann J."/>
            <person name="Amann R."/>
            <person name="Jetten M.S.M."/>
            <person name="Mascher T."/>
            <person name="Medema M.H."/>
            <person name="Devos D.P."/>
            <person name="Kaster A.-K."/>
            <person name="Ovreas L."/>
            <person name="Rohde M."/>
            <person name="Galperin M.Y."/>
            <person name="Jogler C."/>
        </authorList>
    </citation>
    <scope>NUCLEOTIDE SEQUENCE [LARGE SCALE GENOMIC DNA]</scope>
    <source>
        <strain evidence="1 2">HG66A1</strain>
    </source>
</reference>
<dbReference type="AlphaFoldDB" id="A0A517PLK2"/>